<proteinExistence type="predicted"/>
<keyword evidence="1" id="KW-0051">Antiviral defense</keyword>
<evidence type="ECO:0000256" key="1">
    <source>
        <dbReference type="ARBA" id="ARBA00023118"/>
    </source>
</evidence>
<dbReference type="InterPro" id="IPR005537">
    <property type="entry name" value="RAMP_III_fam"/>
</dbReference>
<name>A0AA96VMG2_9STRE</name>
<organism evidence="4">
    <name type="scientific">Streptococcus iners</name>
    <dbReference type="NCBI Taxonomy" id="3028084"/>
    <lineage>
        <taxon>Bacteria</taxon>
        <taxon>Bacillati</taxon>
        <taxon>Bacillota</taxon>
        <taxon>Bacilli</taxon>
        <taxon>Lactobacillales</taxon>
        <taxon>Streptococcaceae</taxon>
        <taxon>Streptococcus</taxon>
    </lineage>
</organism>
<accession>A0AA96VMG2</accession>
<gene>
    <name evidence="4" type="primary">cmr6</name>
    <name evidence="4" type="ORF">PW252_10070</name>
</gene>
<dbReference type="EMBL" id="CP118735">
    <property type="protein sequence ID" value="WNY50904.1"/>
    <property type="molecule type" value="Genomic_DNA"/>
</dbReference>
<dbReference type="PANTHER" id="PTHR39965:SF1">
    <property type="entry name" value="CRISPR SYSTEM CMR SUBUNIT CMR6"/>
    <property type="match status" value="1"/>
</dbReference>
<feature type="transmembrane region" description="Helical" evidence="2">
    <location>
        <begin position="26"/>
        <end position="48"/>
    </location>
</feature>
<evidence type="ECO:0000313" key="4">
    <source>
        <dbReference type="EMBL" id="WNY50904.1"/>
    </source>
</evidence>
<dbReference type="PANTHER" id="PTHR39965">
    <property type="entry name" value="CRISPR SYSTEM CMR SUBUNIT CMR6"/>
    <property type="match status" value="1"/>
</dbReference>
<evidence type="ECO:0000256" key="2">
    <source>
        <dbReference type="SAM" id="Phobius"/>
    </source>
</evidence>
<dbReference type="KEGG" id="sins:PW252_10070"/>
<dbReference type="RefSeq" id="WP_248049457.1">
    <property type="nucleotide sequence ID" value="NZ_CP118735.1"/>
</dbReference>
<keyword evidence="2" id="KW-0812">Transmembrane</keyword>
<dbReference type="GO" id="GO:0051607">
    <property type="term" value="P:defense response to virus"/>
    <property type="evidence" value="ECO:0007669"/>
    <property type="project" value="UniProtKB-KW"/>
</dbReference>
<protein>
    <submittedName>
        <fullName evidence="4">Type III-B CRISPR module RAMP protein Cmr6</fullName>
    </submittedName>
</protein>
<dbReference type="AlphaFoldDB" id="A0AA96VMG2"/>
<evidence type="ECO:0000259" key="3">
    <source>
        <dbReference type="Pfam" id="PF03787"/>
    </source>
</evidence>
<dbReference type="NCBIfam" id="TIGR01898">
    <property type="entry name" value="cas_TM1791_cmr6"/>
    <property type="match status" value="1"/>
</dbReference>
<reference evidence="4" key="1">
    <citation type="submission" date="2023-02" db="EMBL/GenBank/DDBJ databases">
        <title>Streptococcus sp. Genome Sequencing and Assembly.</title>
        <authorList>
            <person name="Shore S.M."/>
            <person name="Nicholson T.L."/>
        </authorList>
    </citation>
    <scope>NUCLEOTIDE SEQUENCE</scope>
    <source>
        <strain evidence="4">29887</strain>
    </source>
</reference>
<sequence length="399" mass="45337">MNEREMRNWVLQAFELLKEYAVEDRYSLFAVQLATLGAAVAMGNIAMANRHFAAGLTKGKPVVKQVYTVRRDILIVWNDLVEKMKTGAQPTKREYLLAIEALRVALLYYGPTSTDKNDPIQEKGFEPEKLLRDIEQGHKATESRNLSYRFYAGNMDTSREILSNIDRKVDYPYQELLDLCKQQKVVDDIYYDAQTGFGSFSLAVIYPGLTTGLGILYENASEGGIKSGFSLDYNTGLPFIQGSNVKGRLRSIMEKLVQVEAVDVELPASIKQESLQTYLARFEQELGGVEPTELIRAIFAGQEDWEQGDDIFFDAFAERPDCLAEDFVTKHHKDNFQEPVPVRFLRIKPDTRITFLFKVCDYEQGAIRISALTKLKLFRSLLMEYGIGAKTNKGYGYLK</sequence>
<keyword evidence="2" id="KW-1133">Transmembrane helix</keyword>
<feature type="domain" description="CRISPR type III-associated protein" evidence="3">
    <location>
        <begin position="209"/>
        <end position="399"/>
    </location>
</feature>
<keyword evidence="2" id="KW-0472">Membrane</keyword>
<dbReference type="InterPro" id="IPR010172">
    <property type="entry name" value="CRISPR-assoc_prot_TM1791"/>
</dbReference>
<dbReference type="Pfam" id="PF03787">
    <property type="entry name" value="RAMPs"/>
    <property type="match status" value="1"/>
</dbReference>